<gene>
    <name evidence="3" type="ORF">SAMN06296065_11367</name>
</gene>
<proteinExistence type="predicted"/>
<dbReference type="Pfam" id="PF13471">
    <property type="entry name" value="Transglut_core3"/>
    <property type="match status" value="1"/>
</dbReference>
<evidence type="ECO:0000313" key="4">
    <source>
        <dbReference type="Proteomes" id="UP001157910"/>
    </source>
</evidence>
<name>A0ABY1QUT1_9SPHN</name>
<evidence type="ECO:0000313" key="3">
    <source>
        <dbReference type="EMBL" id="SMP79599.1"/>
    </source>
</evidence>
<organism evidence="3 4">
    <name type="scientific">Novosphingobium panipatense</name>
    <dbReference type="NCBI Taxonomy" id="428991"/>
    <lineage>
        <taxon>Bacteria</taxon>
        <taxon>Pseudomonadati</taxon>
        <taxon>Pseudomonadota</taxon>
        <taxon>Alphaproteobacteria</taxon>
        <taxon>Sphingomonadales</taxon>
        <taxon>Sphingomonadaceae</taxon>
        <taxon>Novosphingobium</taxon>
    </lineage>
</organism>
<evidence type="ECO:0000259" key="2">
    <source>
        <dbReference type="Pfam" id="PF13471"/>
    </source>
</evidence>
<dbReference type="Proteomes" id="UP001157910">
    <property type="component" value="Unassembled WGS sequence"/>
</dbReference>
<dbReference type="EMBL" id="FXUI01000013">
    <property type="protein sequence ID" value="SMP79599.1"/>
    <property type="molecule type" value="Genomic_DNA"/>
</dbReference>
<dbReference type="NCBIfam" id="NF033537">
    <property type="entry name" value="lasso_biosyn_B2"/>
    <property type="match status" value="1"/>
</dbReference>
<dbReference type="RefSeq" id="WP_086493923.1">
    <property type="nucleotide sequence ID" value="NZ_FXUI01000013.1"/>
</dbReference>
<comment type="caution">
    <text evidence="3">The sequence shown here is derived from an EMBL/GenBank/DDBJ whole genome shotgun (WGS) entry which is preliminary data.</text>
</comment>
<accession>A0ABY1QUT1</accession>
<keyword evidence="1" id="KW-1133">Transmembrane helix</keyword>
<dbReference type="InterPro" id="IPR053521">
    <property type="entry name" value="McjB-like"/>
</dbReference>
<reference evidence="3 4" key="1">
    <citation type="submission" date="2017-05" db="EMBL/GenBank/DDBJ databases">
        <authorList>
            <person name="Varghese N."/>
            <person name="Submissions S."/>
        </authorList>
    </citation>
    <scope>NUCLEOTIDE SEQUENCE [LARGE SCALE GENOMIC DNA]</scope>
    <source>
        <strain evidence="3 4">SM16</strain>
    </source>
</reference>
<feature type="domain" description="Microcin J25-processing protein McjB C-terminal" evidence="2">
    <location>
        <begin position="131"/>
        <end position="220"/>
    </location>
</feature>
<protein>
    <submittedName>
        <fullName evidence="3">Transglutaminase-like superfamily protein</fullName>
    </submittedName>
</protein>
<keyword evidence="1" id="KW-0472">Membrane</keyword>
<sequence>MRDVVLKPRVGFCATGQHLVFLDAERDRYCMLAPRLEAYVRDWATGNVLEQAILADLVATGLFEPVANGRTASEQCSIPRCTDTLCGSHPTADRNPKYWIRFIWACLLLAFFNALTGTLPLKGLLAISGSPRTKKRNSSTPKDLSPLVESFVEAALFFPRKDRCLPDALALRTFLAWHSCPTRIVFGVQSEPFQAHCWVQFDNILVGQDLETVMPFSPILALP</sequence>
<feature type="transmembrane region" description="Helical" evidence="1">
    <location>
        <begin position="102"/>
        <end position="127"/>
    </location>
</feature>
<dbReference type="InterPro" id="IPR032708">
    <property type="entry name" value="McjB_C"/>
</dbReference>
<evidence type="ECO:0000256" key="1">
    <source>
        <dbReference type="SAM" id="Phobius"/>
    </source>
</evidence>
<keyword evidence="4" id="KW-1185">Reference proteome</keyword>
<keyword evidence="1" id="KW-0812">Transmembrane</keyword>